<keyword evidence="3" id="KW-1185">Reference proteome</keyword>
<sequence>MIKERQEVKMSTVSLIKLLPTKSPRSHTITKTAQPDLELALQLLEQHASRMNPLDVLAILPDDVPVSRVQTFLSTALHRVIQDRRRVQLMEGLLYAEYLQCKELQMALRSQHVVVTELNVCPVCKKRFGNQSALVRYPNGDVVHYSCSQEKKLIN</sequence>
<dbReference type="InterPro" id="IPR032914">
    <property type="entry name" value="Vam6/VPS39/TRAP1"/>
</dbReference>
<dbReference type="Proteomes" id="UP001162164">
    <property type="component" value="Unassembled WGS sequence"/>
</dbReference>
<evidence type="ECO:0000313" key="3">
    <source>
        <dbReference type="Proteomes" id="UP001162164"/>
    </source>
</evidence>
<dbReference type="PANTHER" id="PTHR12894">
    <property type="entry name" value="CNH DOMAIN CONTAINING"/>
    <property type="match status" value="1"/>
</dbReference>
<gene>
    <name evidence="2" type="ORF">NQ317_003570</name>
</gene>
<reference evidence="2" key="1">
    <citation type="journal article" date="2023" name="Insect Mol. Biol.">
        <title>Genome sequencing provides insights into the evolution of gene families encoding plant cell wall-degrading enzymes in longhorned beetles.</title>
        <authorList>
            <person name="Shin N.R."/>
            <person name="Okamura Y."/>
            <person name="Kirsch R."/>
            <person name="Pauchet Y."/>
        </authorList>
    </citation>
    <scope>NUCLEOTIDE SEQUENCE</scope>
    <source>
        <strain evidence="2">MMC_N1</strain>
    </source>
</reference>
<dbReference type="InterPro" id="IPR019453">
    <property type="entry name" value="VPS39/TGFA1_Znf"/>
</dbReference>
<feature type="domain" description="Vacuolar sorting protein 39/Transforming growth factor beta receptor-associated zinc finger" evidence="1">
    <location>
        <begin position="110"/>
        <end position="150"/>
    </location>
</feature>
<dbReference type="Pfam" id="PF10367">
    <property type="entry name" value="zf-Vps39_C"/>
    <property type="match status" value="1"/>
</dbReference>
<name>A0ABQ9JEL3_9CUCU</name>
<protein>
    <recommendedName>
        <fullName evidence="1">Vacuolar sorting protein 39/Transforming growth factor beta receptor-associated zinc finger domain-containing protein</fullName>
    </recommendedName>
</protein>
<accession>A0ABQ9JEL3</accession>
<dbReference type="EMBL" id="JAPWTJ010000736">
    <property type="protein sequence ID" value="KAJ8976029.1"/>
    <property type="molecule type" value="Genomic_DNA"/>
</dbReference>
<comment type="caution">
    <text evidence="2">The sequence shown here is derived from an EMBL/GenBank/DDBJ whole genome shotgun (WGS) entry which is preliminary data.</text>
</comment>
<organism evidence="2 3">
    <name type="scientific">Molorchus minor</name>
    <dbReference type="NCBI Taxonomy" id="1323400"/>
    <lineage>
        <taxon>Eukaryota</taxon>
        <taxon>Metazoa</taxon>
        <taxon>Ecdysozoa</taxon>
        <taxon>Arthropoda</taxon>
        <taxon>Hexapoda</taxon>
        <taxon>Insecta</taxon>
        <taxon>Pterygota</taxon>
        <taxon>Neoptera</taxon>
        <taxon>Endopterygota</taxon>
        <taxon>Coleoptera</taxon>
        <taxon>Polyphaga</taxon>
        <taxon>Cucujiformia</taxon>
        <taxon>Chrysomeloidea</taxon>
        <taxon>Cerambycidae</taxon>
        <taxon>Lamiinae</taxon>
        <taxon>Monochamini</taxon>
        <taxon>Molorchus</taxon>
    </lineage>
</organism>
<evidence type="ECO:0000313" key="2">
    <source>
        <dbReference type="EMBL" id="KAJ8976029.1"/>
    </source>
</evidence>
<proteinExistence type="predicted"/>
<evidence type="ECO:0000259" key="1">
    <source>
        <dbReference type="Pfam" id="PF10367"/>
    </source>
</evidence>
<dbReference type="PANTHER" id="PTHR12894:SF49">
    <property type="entry name" value="VAM6_VPS39-LIKE PROTEIN"/>
    <property type="match status" value="1"/>
</dbReference>